<dbReference type="EMBL" id="CP001359">
    <property type="protein sequence ID" value="ACL64424.1"/>
    <property type="molecule type" value="Genomic_DNA"/>
</dbReference>
<evidence type="ECO:0000313" key="2">
    <source>
        <dbReference type="EMBL" id="ACL64424.1"/>
    </source>
</evidence>
<keyword evidence="3" id="KW-1185">Reference proteome</keyword>
<gene>
    <name evidence="2" type="ordered locus">A2cp1_1074</name>
</gene>
<keyword evidence="1" id="KW-0732">Signal</keyword>
<evidence type="ECO:0008006" key="4">
    <source>
        <dbReference type="Google" id="ProtNLM"/>
    </source>
</evidence>
<protein>
    <recommendedName>
        <fullName evidence="4">TonB C-terminal domain-containing protein</fullName>
    </recommendedName>
</protein>
<feature type="chain" id="PRO_5002872623" description="TonB C-terminal domain-containing protein" evidence="1">
    <location>
        <begin position="20"/>
        <end position="140"/>
    </location>
</feature>
<dbReference type="AlphaFoldDB" id="B8JF67"/>
<evidence type="ECO:0000313" key="3">
    <source>
        <dbReference type="Proteomes" id="UP000007089"/>
    </source>
</evidence>
<evidence type="ECO:0000256" key="1">
    <source>
        <dbReference type="SAM" id="SignalP"/>
    </source>
</evidence>
<dbReference type="Proteomes" id="UP000007089">
    <property type="component" value="Chromosome"/>
</dbReference>
<dbReference type="HOGENOM" id="CLU_1830945_0_0_7"/>
<dbReference type="SUPFAM" id="SSF74653">
    <property type="entry name" value="TolA/TonB C-terminal domain"/>
    <property type="match status" value="1"/>
</dbReference>
<proteinExistence type="predicted"/>
<dbReference type="RefSeq" id="WP_012632416.1">
    <property type="nucleotide sequence ID" value="NC_011891.1"/>
</dbReference>
<accession>B8JF67</accession>
<organism evidence="2 3">
    <name type="scientific">Anaeromyxobacter dehalogenans (strain ATCC BAA-258 / DSM 21875 / 2CP-1)</name>
    <dbReference type="NCBI Taxonomy" id="455488"/>
    <lineage>
        <taxon>Bacteria</taxon>
        <taxon>Pseudomonadati</taxon>
        <taxon>Myxococcota</taxon>
        <taxon>Myxococcia</taxon>
        <taxon>Myxococcales</taxon>
        <taxon>Cystobacterineae</taxon>
        <taxon>Anaeromyxobacteraceae</taxon>
        <taxon>Anaeromyxobacter</taxon>
    </lineage>
</organism>
<dbReference type="PROSITE" id="PS51257">
    <property type="entry name" value="PROKAR_LIPOPROTEIN"/>
    <property type="match status" value="1"/>
</dbReference>
<feature type="signal peptide" evidence="1">
    <location>
        <begin position="1"/>
        <end position="19"/>
    </location>
</feature>
<reference evidence="2" key="1">
    <citation type="submission" date="2009-01" db="EMBL/GenBank/DDBJ databases">
        <title>Complete sequence of Anaeromyxobacter dehalogenans 2CP-1.</title>
        <authorList>
            <consortium name="US DOE Joint Genome Institute"/>
            <person name="Lucas S."/>
            <person name="Copeland A."/>
            <person name="Lapidus A."/>
            <person name="Glavina del Rio T."/>
            <person name="Dalin E."/>
            <person name="Tice H."/>
            <person name="Bruce D."/>
            <person name="Goodwin L."/>
            <person name="Pitluck S."/>
            <person name="Saunders E."/>
            <person name="Brettin T."/>
            <person name="Detter J.C."/>
            <person name="Han C."/>
            <person name="Larimer F."/>
            <person name="Land M."/>
            <person name="Hauser L."/>
            <person name="Kyrpides N."/>
            <person name="Ovchinnikova G."/>
            <person name="Beliaev A.S."/>
            <person name="Richardson P."/>
        </authorList>
    </citation>
    <scope>NUCLEOTIDE SEQUENCE</scope>
    <source>
        <strain evidence="2">2CP-1</strain>
    </source>
</reference>
<sequence>MPRLLLPALALALACSHSASSPAPSSPAPRCDLEAAAAIPAGVDIRWREAGDEPPRVTPDLCFLRAFRIPSGLRGPRDWIVQFAVLADGRLAGFQMLTDGIEPELACAVWRSLTGCRWTPGRDAAGRPTAFWVKIPMRIR</sequence>
<name>B8JF67_ANAD2</name>
<dbReference type="KEGG" id="acp:A2cp1_1074"/>